<evidence type="ECO:0000313" key="2">
    <source>
        <dbReference type="Ensembl" id="ENSCJAP00000093025.1"/>
    </source>
</evidence>
<dbReference type="PRINTS" id="PR02045">
    <property type="entry name" value="F138DOMAIN"/>
</dbReference>
<keyword evidence="1" id="KW-0472">Membrane</keyword>
<feature type="transmembrane region" description="Helical" evidence="1">
    <location>
        <begin position="28"/>
        <end position="47"/>
    </location>
</feature>
<accession>A0A8I3WMX3</accession>
<reference evidence="2" key="2">
    <citation type="submission" date="2025-08" db="UniProtKB">
        <authorList>
            <consortium name="Ensembl"/>
        </authorList>
    </citation>
    <scope>IDENTIFICATION</scope>
</reference>
<evidence type="ECO:0000313" key="3">
    <source>
        <dbReference type="Proteomes" id="UP000008225"/>
    </source>
</evidence>
<sequence>DRDQCPYHSLLKTEGCSYPYPQQQLTTLSLSCDAPSPLIFFFFFFFLRQSLTLSPRLECNGVILANCNLCLPGSSNSPAAASQVAGITGISHHAQLIFLYF</sequence>
<organism evidence="2 3">
    <name type="scientific">Callithrix jacchus</name>
    <name type="common">White-tufted-ear marmoset</name>
    <name type="synonym">Simia Jacchus</name>
    <dbReference type="NCBI Taxonomy" id="9483"/>
    <lineage>
        <taxon>Eukaryota</taxon>
        <taxon>Metazoa</taxon>
        <taxon>Chordata</taxon>
        <taxon>Craniata</taxon>
        <taxon>Vertebrata</taxon>
        <taxon>Euteleostomi</taxon>
        <taxon>Mammalia</taxon>
        <taxon>Eutheria</taxon>
        <taxon>Euarchontoglires</taxon>
        <taxon>Primates</taxon>
        <taxon>Haplorrhini</taxon>
        <taxon>Platyrrhini</taxon>
        <taxon>Cebidae</taxon>
        <taxon>Callitrichinae</taxon>
        <taxon>Callithrix</taxon>
        <taxon>Callithrix</taxon>
    </lineage>
</organism>
<keyword evidence="1" id="KW-0812">Transmembrane</keyword>
<keyword evidence="1" id="KW-1133">Transmembrane helix</keyword>
<reference evidence="2" key="3">
    <citation type="submission" date="2025-09" db="UniProtKB">
        <authorList>
            <consortium name="Ensembl"/>
        </authorList>
    </citation>
    <scope>IDENTIFICATION</scope>
</reference>
<dbReference type="PANTHER" id="PTHR12138">
    <property type="entry name" value="PRIMATE-EXPANDED PROTEIN FAMILY"/>
    <property type="match status" value="1"/>
</dbReference>
<protein>
    <submittedName>
        <fullName evidence="2">Uncharacterized protein</fullName>
    </submittedName>
</protein>
<name>A0A8I3WMX3_CALJA</name>
<dbReference type="PANTHER" id="PTHR12138:SF135">
    <property type="entry name" value="SAM DOMAIN-CONTAINING PROTEIN"/>
    <property type="match status" value="1"/>
</dbReference>
<proteinExistence type="predicted"/>
<keyword evidence="3" id="KW-1185">Reference proteome</keyword>
<dbReference type="GeneTree" id="ENSGT01120000271815"/>
<dbReference type="Ensembl" id="ENSCJAT00000137822.1">
    <property type="protein sequence ID" value="ENSCJAP00000093025.1"/>
    <property type="gene ID" value="ENSCJAG00000080756.1"/>
</dbReference>
<reference evidence="2 3" key="1">
    <citation type="submission" date="2009-03" db="EMBL/GenBank/DDBJ databases">
        <authorList>
            <person name="Warren W."/>
            <person name="Ye L."/>
            <person name="Minx P."/>
            <person name="Worley K."/>
            <person name="Gibbs R."/>
            <person name="Wilson R.K."/>
        </authorList>
    </citation>
    <scope>NUCLEOTIDE SEQUENCE [LARGE SCALE GENOMIC DNA]</scope>
</reference>
<dbReference type="Proteomes" id="UP000008225">
    <property type="component" value="Chromosome 5"/>
</dbReference>
<dbReference type="AlphaFoldDB" id="A0A8I3WMX3"/>
<evidence type="ECO:0000256" key="1">
    <source>
        <dbReference type="SAM" id="Phobius"/>
    </source>
</evidence>